<keyword evidence="2" id="KW-0863">Zinc-finger</keyword>
<keyword evidence="3" id="KW-0862">Zinc</keyword>
<organism evidence="8 9">
    <name type="scientific">Tetracentron sinense</name>
    <name type="common">Spur-leaf</name>
    <dbReference type="NCBI Taxonomy" id="13715"/>
    <lineage>
        <taxon>Eukaryota</taxon>
        <taxon>Viridiplantae</taxon>
        <taxon>Streptophyta</taxon>
        <taxon>Embryophyta</taxon>
        <taxon>Tracheophyta</taxon>
        <taxon>Spermatophyta</taxon>
        <taxon>Magnoliopsida</taxon>
        <taxon>Trochodendrales</taxon>
        <taxon>Trochodendraceae</taxon>
        <taxon>Tetracentron</taxon>
    </lineage>
</organism>
<feature type="compositionally biased region" description="Polar residues" evidence="6">
    <location>
        <begin position="806"/>
        <end position="818"/>
    </location>
</feature>
<evidence type="ECO:0000256" key="3">
    <source>
        <dbReference type="ARBA" id="ARBA00022833"/>
    </source>
</evidence>
<dbReference type="GO" id="GO:0034244">
    <property type="term" value="P:negative regulation of transcription elongation by RNA polymerase II"/>
    <property type="evidence" value="ECO:0007669"/>
    <property type="project" value="InterPro"/>
</dbReference>
<evidence type="ECO:0000256" key="5">
    <source>
        <dbReference type="ARBA" id="ARBA00023163"/>
    </source>
</evidence>
<feature type="compositionally biased region" description="Polar residues" evidence="6">
    <location>
        <begin position="1701"/>
        <end position="1714"/>
    </location>
</feature>
<dbReference type="SUPFAM" id="SSF57903">
    <property type="entry name" value="FYVE/PHD zinc finger"/>
    <property type="match status" value="1"/>
</dbReference>
<evidence type="ECO:0000259" key="7">
    <source>
        <dbReference type="Pfam" id="PF23121"/>
    </source>
</evidence>
<dbReference type="InterPro" id="IPR013083">
    <property type="entry name" value="Znf_RING/FYVE/PHD"/>
</dbReference>
<reference evidence="8 9" key="1">
    <citation type="submission" date="2020-04" db="EMBL/GenBank/DDBJ databases">
        <title>Plant Genome Project.</title>
        <authorList>
            <person name="Zhang R.-G."/>
        </authorList>
    </citation>
    <scope>NUCLEOTIDE SEQUENCE [LARGE SCALE GENOMIC DNA]</scope>
    <source>
        <strain evidence="8">YNK0</strain>
        <tissue evidence="8">Leaf</tissue>
    </source>
</reference>
<feature type="region of interest" description="Disordered" evidence="6">
    <location>
        <begin position="146"/>
        <end position="166"/>
    </location>
</feature>
<feature type="region of interest" description="Disordered" evidence="6">
    <location>
        <begin position="1075"/>
        <end position="1105"/>
    </location>
</feature>
<dbReference type="EMBL" id="JABCRI010000022">
    <property type="protein sequence ID" value="KAF8379092.1"/>
    <property type="molecule type" value="Genomic_DNA"/>
</dbReference>
<feature type="region of interest" description="Disordered" evidence="6">
    <location>
        <begin position="121"/>
        <end position="140"/>
    </location>
</feature>
<keyword evidence="5" id="KW-0804">Transcription</keyword>
<comment type="caution">
    <text evidence="8">The sequence shown here is derived from an EMBL/GenBank/DDBJ whole genome shotgun (WGS) entry which is preliminary data.</text>
</comment>
<evidence type="ECO:0000256" key="6">
    <source>
        <dbReference type="SAM" id="MobiDB-lite"/>
    </source>
</evidence>
<protein>
    <recommendedName>
        <fullName evidence="7">AIPP2-like SPOC-like domain-containing protein</fullName>
    </recommendedName>
</protein>
<dbReference type="Gene3D" id="3.30.40.10">
    <property type="entry name" value="Zinc/RING finger domain, C3HC4 (zinc finger)"/>
    <property type="match status" value="1"/>
</dbReference>
<dbReference type="InterPro" id="IPR049914">
    <property type="entry name" value="PHD1-3/5-6"/>
</dbReference>
<dbReference type="GO" id="GO:0008270">
    <property type="term" value="F:zinc ion binding"/>
    <property type="evidence" value="ECO:0007669"/>
    <property type="project" value="UniProtKB-KW"/>
</dbReference>
<evidence type="ECO:0000256" key="2">
    <source>
        <dbReference type="ARBA" id="ARBA00022771"/>
    </source>
</evidence>
<dbReference type="InterPro" id="IPR056280">
    <property type="entry name" value="AIPP2-like_SPOC"/>
</dbReference>
<feature type="region of interest" description="Disordered" evidence="6">
    <location>
        <begin position="798"/>
        <end position="846"/>
    </location>
</feature>
<dbReference type="OMA" id="YGCNSSR"/>
<keyword evidence="4" id="KW-0805">Transcription regulation</keyword>
<keyword evidence="9" id="KW-1185">Reference proteome</keyword>
<feature type="region of interest" description="Disordered" evidence="6">
    <location>
        <begin position="1604"/>
        <end position="1652"/>
    </location>
</feature>
<feature type="region of interest" description="Disordered" evidence="6">
    <location>
        <begin position="1681"/>
        <end position="1714"/>
    </location>
</feature>
<feature type="region of interest" description="Disordered" evidence="6">
    <location>
        <begin position="1850"/>
        <end position="1875"/>
    </location>
</feature>
<feature type="domain" description="AIPP2-like SPOC-like" evidence="7">
    <location>
        <begin position="1334"/>
        <end position="1465"/>
    </location>
</feature>
<feature type="compositionally biased region" description="Polar residues" evidence="6">
    <location>
        <begin position="225"/>
        <end position="236"/>
    </location>
</feature>
<feature type="compositionally biased region" description="Polar residues" evidence="6">
    <location>
        <begin position="1623"/>
        <end position="1633"/>
    </location>
</feature>
<feature type="compositionally biased region" description="Basic and acidic residues" evidence="6">
    <location>
        <begin position="1605"/>
        <end position="1616"/>
    </location>
</feature>
<sequence>MDAQKANLTNSAFSATKKRRIVKRANIAGWNFWQELRYLVKSGIEGEVKEGPGKIPQCRLEAFLALANILTSISHTRLKRCKRDEDFASCTELNDTLPYKKAKSKMTPTDAPQGVVIRENASVRPSGGPSPLIPSVHDLDNHGKLEYPEKSENEGEVIEGPGKTHLLVPAGGKTSIRALCNKAKTVRVGKDGGFFYQEKQSWFTEITPVLKGNCRIQGPVDETDNGNGIQTNSGSSRSEKRFPRRFGCGEVRVRAESGTCNVCASPCSSCMHFNLPVSRMGLKTDEFSDEACRGKTDSQCSFNDAGVLSLFQSRACKGQQHTASETSNLLCTSSSHDLFTENAESKATLRMIDTAEDIEMLPKVVSGKTGAEDQRLVKLQRAADQIAFSNLYQEQKALECHGDNISCVSGVNDTNMLVGDNNRDVDMKTVSYSSASVSSFHPGLEKEGHNQSASGCVANFHCEVEESGNYSRRQSTFIKESIEKKHSNIGSATAVHSHKSPSSKDVYAGISSPKVRSPYSQSRSGKSLFCIADAEDLQEISCSHLLGEPSECSNEHVESSLAKVVASNSYGGQKSAAHECANILPKLENSKASIARNSSSRDSKKIYPCLEAETDMDGGDPPSESVKCSNRNEQLEKYSVSLEVSSMQEPPLQSQHVDESDTSDIVEDDVKVCDICGDAGREYLLAICRRCNDGAEHIYCMQIMLDKVPEGDWLCEECKFKEETENQKQDEFETVLETLKGSSSNEKSKKSRDTGAFNSTLFMKDIKELGVDASSTNRVSSSPCVSAKKHVDDLEVASAPKRQALEKTNGSPNASNPSKKPVLSRDSSFKNMHKGKLKPSYQMPSFGSRSVNNTLDTAHSPTTSGHNSARIQQRLQMSQCTLIKAHSFNTLNSKPKVKLVEEDVPRKKKMATETAASDTKKEGLVRMIGKSMSFKTPSLRHSNATEPKVKMLSSNFSRAEELKGLKQVKERHSFERKSSFKSDRSLVSLPMAGSSESTPKTDKIITSRGESMSYVYSASNYHDMKTVQPDEESNISSKLTSHLAHKYSEFRISSDGSGEVMRPVSCLSNAVGAPSPNGMCNSSAEQKQNQFSPKGEPTSSSSWTADKLCNNPDAIMLDCLPRFRESTNQDGNSMETSLSRSRLNVTMKARSIHCHKCKEVGHAAQFCPVGSPRVSFFEASAVRSSREVMNKINKLTNAIATSPLKRPIILKENRFPDQCNELSMTNIDLNCEVASNDQVSTSNCSRITIPMEGTYEGQGIIRSFNADSSKSPTVDDVNQHAVDPPEAVFSSKAGDTDSDIPSVGKPSMRDLPSIASAVTIPFRISPIPEHDYIWQGGYVVQRSGRLPDFYDGIQAHLSTWASPKVLEVVNKFPHNVLLEEVPRLRTWPTQFQDNYALEDNIALYFFPKDVESYERNYKSLLENMIKNDVAFKGNFDGIELLIFPSNQLPEKSQRWNMLFFLWGVFIERKINCSEQVSGSPKKPSMHSLNVVPLDQDLPTRVMSVSRKICKPRHMDKDLSASNKSCIVRQSSNSTASVELPLLSSSGIMDRNCDTKVSPLEAKCLDLQKEYYQQARGLDTYPLSRILTSDGQLCTEIKFANTSLNDAHRDPKSRQEEGELQPCVQATRQDSSPNKGEEKIPEQMNSSSDQVKAWRKMKEEEGLMDSKTVLERDPSRRDIMEKERDSRGFNSRNCPYSDYPDTDSQFSGETLTGTSPTIPWNEKIDCKLADGERDCKKMKRSFSETYGCNSSRDINPSSERIPFRIHVMGPGFLTKLADGESDCKKMERSFSGTYGCNSSRDINPSSERIPSRIHDLGPGFLTKEQGYDETHDAMVIPENLRTTERYFFPTDSSSVKNSRSRSNTTPWQVLSSDDEESTLPNLELALGAEKKLPKQGFLPFYVETVDKKNSQESPGPVSNKKEDDISVSLSLSLGFPFSDMEGTAKPVSKTEQLLPSGAV</sequence>
<feature type="region of interest" description="Disordered" evidence="6">
    <location>
        <begin position="217"/>
        <end position="241"/>
    </location>
</feature>
<name>A0A835D0J2_TETSI</name>
<keyword evidence="1" id="KW-0479">Metal-binding</keyword>
<dbReference type="PANTHER" id="PTHR33304">
    <property type="match status" value="1"/>
</dbReference>
<feature type="region of interest" description="Disordered" evidence="6">
    <location>
        <begin position="1935"/>
        <end position="1958"/>
    </location>
</feature>
<gene>
    <name evidence="8" type="ORF">HHK36_028521</name>
</gene>
<evidence type="ECO:0000256" key="4">
    <source>
        <dbReference type="ARBA" id="ARBA00023015"/>
    </source>
</evidence>
<evidence type="ECO:0000313" key="8">
    <source>
        <dbReference type="EMBL" id="KAF8379092.1"/>
    </source>
</evidence>
<dbReference type="GO" id="GO:0140566">
    <property type="term" value="F:histone reader activity"/>
    <property type="evidence" value="ECO:0007669"/>
    <property type="project" value="InterPro"/>
</dbReference>
<evidence type="ECO:0000313" key="9">
    <source>
        <dbReference type="Proteomes" id="UP000655225"/>
    </source>
</evidence>
<dbReference type="Proteomes" id="UP000655225">
    <property type="component" value="Unassembled WGS sequence"/>
</dbReference>
<feature type="compositionally biased region" description="Polar residues" evidence="6">
    <location>
        <begin position="1078"/>
        <end position="1104"/>
    </location>
</feature>
<dbReference type="OrthoDB" id="787137at2759"/>
<proteinExistence type="predicted"/>
<evidence type="ECO:0000256" key="1">
    <source>
        <dbReference type="ARBA" id="ARBA00022723"/>
    </source>
</evidence>
<accession>A0A835D0J2</accession>
<dbReference type="PANTHER" id="PTHR33304:SF9">
    <property type="entry name" value="RING_FYVE_PHD ZINC FINGER SUPERFAMILY PROTEIN"/>
    <property type="match status" value="1"/>
</dbReference>
<dbReference type="InterPro" id="IPR011011">
    <property type="entry name" value="Znf_FYVE_PHD"/>
</dbReference>
<dbReference type="Pfam" id="PF23121">
    <property type="entry name" value="SPOC_AIPP2"/>
    <property type="match status" value="1"/>
</dbReference>
<feature type="compositionally biased region" description="Low complexity" evidence="6">
    <location>
        <begin position="1851"/>
        <end position="1862"/>
    </location>
</feature>
<feature type="region of interest" description="Disordered" evidence="6">
    <location>
        <begin position="1287"/>
        <end position="1306"/>
    </location>
</feature>